<comment type="cofactor">
    <cofactor evidence="6">
        <name>Zn(2+)</name>
        <dbReference type="ChEBI" id="CHEBI:29105"/>
    </cofactor>
    <text evidence="6">Binds 1 zinc ion per subunit.</text>
</comment>
<dbReference type="InterPro" id="IPR001915">
    <property type="entry name" value="Peptidase_M48"/>
</dbReference>
<keyword evidence="3 6" id="KW-0378">Hydrolase</keyword>
<dbReference type="Gene3D" id="3.30.2010.10">
    <property type="entry name" value="Metalloproteases ('zincins'), catalytic domain"/>
    <property type="match status" value="1"/>
</dbReference>
<comment type="similarity">
    <text evidence="6">Belongs to the peptidase M48 family.</text>
</comment>
<organism evidence="8 9">
    <name type="scientific">Endozoicomonas elysicola</name>
    <dbReference type="NCBI Taxonomy" id="305900"/>
    <lineage>
        <taxon>Bacteria</taxon>
        <taxon>Pseudomonadati</taxon>
        <taxon>Pseudomonadota</taxon>
        <taxon>Gammaproteobacteria</taxon>
        <taxon>Oceanospirillales</taxon>
        <taxon>Endozoicomonadaceae</taxon>
        <taxon>Endozoicomonas</taxon>
    </lineage>
</organism>
<dbReference type="EMBL" id="JOJP01000001">
    <property type="protein sequence ID" value="KEI72957.1"/>
    <property type="molecule type" value="Genomic_DNA"/>
</dbReference>
<dbReference type="AlphaFoldDB" id="A0A081KFN1"/>
<dbReference type="Proteomes" id="UP000027997">
    <property type="component" value="Unassembled WGS sequence"/>
</dbReference>
<dbReference type="eggNOG" id="COG0501">
    <property type="taxonomic scope" value="Bacteria"/>
</dbReference>
<dbReference type="GO" id="GO:0004222">
    <property type="term" value="F:metalloendopeptidase activity"/>
    <property type="evidence" value="ECO:0007669"/>
    <property type="project" value="InterPro"/>
</dbReference>
<name>A0A081KFN1_9GAMM</name>
<dbReference type="Pfam" id="PF01435">
    <property type="entry name" value="Peptidase_M48"/>
    <property type="match status" value="1"/>
</dbReference>
<keyword evidence="9" id="KW-1185">Reference proteome</keyword>
<evidence type="ECO:0000256" key="4">
    <source>
        <dbReference type="ARBA" id="ARBA00022833"/>
    </source>
</evidence>
<evidence type="ECO:0000313" key="9">
    <source>
        <dbReference type="Proteomes" id="UP000027997"/>
    </source>
</evidence>
<dbReference type="RefSeq" id="WP_020581658.1">
    <property type="nucleotide sequence ID" value="NZ_JOJP01000001.1"/>
</dbReference>
<evidence type="ECO:0000256" key="1">
    <source>
        <dbReference type="ARBA" id="ARBA00022670"/>
    </source>
</evidence>
<dbReference type="InterPro" id="IPR051156">
    <property type="entry name" value="Mito/Outer_Membr_Metalloprot"/>
</dbReference>
<keyword evidence="2" id="KW-0479">Metal-binding</keyword>
<protein>
    <submittedName>
        <fullName evidence="8">Peptidase M48</fullName>
    </submittedName>
</protein>
<dbReference type="GO" id="GO:0016020">
    <property type="term" value="C:membrane"/>
    <property type="evidence" value="ECO:0007669"/>
    <property type="project" value="TreeGrafter"/>
</dbReference>
<keyword evidence="5 6" id="KW-0482">Metalloprotease</keyword>
<evidence type="ECO:0000256" key="6">
    <source>
        <dbReference type="RuleBase" id="RU003983"/>
    </source>
</evidence>
<feature type="domain" description="Peptidase M48" evidence="7">
    <location>
        <begin position="76"/>
        <end position="256"/>
    </location>
</feature>
<keyword evidence="4 6" id="KW-0862">Zinc</keyword>
<evidence type="ECO:0000313" key="8">
    <source>
        <dbReference type="EMBL" id="KEI72957.1"/>
    </source>
</evidence>
<comment type="caution">
    <text evidence="8">The sequence shown here is derived from an EMBL/GenBank/DDBJ whole genome shotgun (WGS) entry which is preliminary data.</text>
</comment>
<gene>
    <name evidence="8" type="ORF">GV64_21535</name>
</gene>
<dbReference type="GO" id="GO:0046872">
    <property type="term" value="F:metal ion binding"/>
    <property type="evidence" value="ECO:0007669"/>
    <property type="project" value="UniProtKB-KW"/>
</dbReference>
<proteinExistence type="inferred from homology"/>
<dbReference type="CDD" id="cd07331">
    <property type="entry name" value="M48C_Oma1_like"/>
    <property type="match status" value="1"/>
</dbReference>
<evidence type="ECO:0000256" key="3">
    <source>
        <dbReference type="ARBA" id="ARBA00022801"/>
    </source>
</evidence>
<reference evidence="8 9" key="1">
    <citation type="submission" date="2014-06" db="EMBL/GenBank/DDBJ databases">
        <title>Whole Genome Sequences of Three Symbiotic Endozoicomonas Bacteria.</title>
        <authorList>
            <person name="Neave M.J."/>
            <person name="Apprill A."/>
            <person name="Voolstra C.R."/>
        </authorList>
    </citation>
    <scope>NUCLEOTIDE SEQUENCE [LARGE SCALE GENOMIC DNA]</scope>
    <source>
        <strain evidence="8 9">DSM 22380</strain>
    </source>
</reference>
<evidence type="ECO:0000256" key="2">
    <source>
        <dbReference type="ARBA" id="ARBA00022723"/>
    </source>
</evidence>
<keyword evidence="1 6" id="KW-0645">Protease</keyword>
<dbReference type="PANTHER" id="PTHR22726">
    <property type="entry name" value="METALLOENDOPEPTIDASE OMA1"/>
    <property type="match status" value="1"/>
</dbReference>
<dbReference type="GO" id="GO:0051603">
    <property type="term" value="P:proteolysis involved in protein catabolic process"/>
    <property type="evidence" value="ECO:0007669"/>
    <property type="project" value="TreeGrafter"/>
</dbReference>
<evidence type="ECO:0000259" key="7">
    <source>
        <dbReference type="Pfam" id="PF01435"/>
    </source>
</evidence>
<evidence type="ECO:0000256" key="5">
    <source>
        <dbReference type="ARBA" id="ARBA00023049"/>
    </source>
</evidence>
<dbReference type="PROSITE" id="PS51257">
    <property type="entry name" value="PROKAR_LIPOPROTEIN"/>
    <property type="match status" value="1"/>
</dbReference>
<sequence length="273" mass="30140">MKWLKVLGVSLCIFLTGCQTVSTTNSGSIGVHREQKMFSLLSESQVSAMSAEAYQEELSKARKKEVLNQKPADVKRLRTIADRLVSHVAVFRQDARNWKWEVNLMTDKQLNAYCMPGGKIMFYTGIIDTLKLTDDEIAAIMGHEMAHALREHGREAMSQAYAVQLGQDTLGILLGVSPEVMNIGSTVVNYALTLPNSRTNEAEADLIGLELMARAGYNPRAAVSLWKKMSAQSGGSVPEFMSTHPSHDTRINGLNANIVKVDHLYQQAISKTN</sequence>
<dbReference type="PANTHER" id="PTHR22726:SF1">
    <property type="entry name" value="METALLOENDOPEPTIDASE OMA1, MITOCHONDRIAL"/>
    <property type="match status" value="1"/>
</dbReference>
<dbReference type="STRING" id="305900.GV64_21535"/>
<accession>A0A081KFN1</accession>